<keyword evidence="2" id="KW-0238">DNA-binding</keyword>
<reference evidence="6 7" key="1">
    <citation type="submission" date="2019-06" db="EMBL/GenBank/DDBJ databases">
        <title>Whole genome shotgun sequence of Streptomyces cacaoi subsp. cacaoi NBRC 12748.</title>
        <authorList>
            <person name="Hosoyama A."/>
            <person name="Uohara A."/>
            <person name="Ohji S."/>
            <person name="Ichikawa N."/>
        </authorList>
    </citation>
    <scope>NUCLEOTIDE SEQUENCE [LARGE SCALE GENOMIC DNA]</scope>
    <source>
        <strain evidence="6 7">NBRC 12748</strain>
    </source>
</reference>
<evidence type="ECO:0000259" key="5">
    <source>
        <dbReference type="PROSITE" id="PS01124"/>
    </source>
</evidence>
<feature type="domain" description="HTH araC/xylS-type" evidence="5">
    <location>
        <begin position="270"/>
        <end position="368"/>
    </location>
</feature>
<dbReference type="GO" id="GO:0043565">
    <property type="term" value="F:sequence-specific DNA binding"/>
    <property type="evidence" value="ECO:0007669"/>
    <property type="project" value="InterPro"/>
</dbReference>
<sequence length="372" mass="40614">MRQRKREQRERRAYREQQGHQEYQEHQGHPEQPQHRKQQQQQREGKRPEERAQSEDPLTEALTGVLEDARARGGAFHRALFAPPWAVRVQDGAPLSLAALVRGSGWVLPGPEPEPVRMEPGDVAVLRGPLPYVLADAPDTEPDLVVQPGDCCTTPDGVDMCEQLELGVRTWGRSPDAPTLVLTGNYQLRGDLGSRLPATLPPVLVLRAAEWDADLLAVVADQVVKDAPGQQLVLDRLLDLLLISVLRAWFARPEADAPAWYRAQADPVVGTALRLLHEQPAHGWTVASLAAGAGVSRAGLARRFTGLVGEPPMTYLARRRIDMAARLLREPDATLGTVARKVGYADGFALSAAFKRLRGVSPAEHRAAAGAG</sequence>
<dbReference type="PANTHER" id="PTHR46796">
    <property type="entry name" value="HTH-TYPE TRANSCRIPTIONAL ACTIVATOR RHAS-RELATED"/>
    <property type="match status" value="1"/>
</dbReference>
<protein>
    <submittedName>
        <fullName evidence="6">AraC family transcriptional regulator</fullName>
    </submittedName>
</protein>
<feature type="compositionally biased region" description="Basic and acidic residues" evidence="4">
    <location>
        <begin position="7"/>
        <end position="34"/>
    </location>
</feature>
<keyword evidence="3" id="KW-0804">Transcription</keyword>
<keyword evidence="7" id="KW-1185">Reference proteome</keyword>
<proteinExistence type="predicted"/>
<dbReference type="Gene3D" id="1.10.10.60">
    <property type="entry name" value="Homeodomain-like"/>
    <property type="match status" value="2"/>
</dbReference>
<dbReference type="SMART" id="SM00342">
    <property type="entry name" value="HTH_ARAC"/>
    <property type="match status" value="1"/>
</dbReference>
<dbReference type="InterPro" id="IPR009057">
    <property type="entry name" value="Homeodomain-like_sf"/>
</dbReference>
<dbReference type="EMBL" id="BJMM01000018">
    <property type="protein sequence ID" value="GEB51109.1"/>
    <property type="molecule type" value="Genomic_DNA"/>
</dbReference>
<dbReference type="PANTHER" id="PTHR46796:SF13">
    <property type="entry name" value="HTH-TYPE TRANSCRIPTIONAL ACTIVATOR RHAS"/>
    <property type="match status" value="1"/>
</dbReference>
<dbReference type="Pfam" id="PF12833">
    <property type="entry name" value="HTH_18"/>
    <property type="match status" value="1"/>
</dbReference>
<organism evidence="6 7">
    <name type="scientific">Streptomyces cacaoi</name>
    <dbReference type="NCBI Taxonomy" id="1898"/>
    <lineage>
        <taxon>Bacteria</taxon>
        <taxon>Bacillati</taxon>
        <taxon>Actinomycetota</taxon>
        <taxon>Actinomycetes</taxon>
        <taxon>Kitasatosporales</taxon>
        <taxon>Streptomycetaceae</taxon>
        <taxon>Streptomyces</taxon>
    </lineage>
</organism>
<dbReference type="InterPro" id="IPR032783">
    <property type="entry name" value="AraC_lig"/>
</dbReference>
<dbReference type="AlphaFoldDB" id="A0A4Y3R1H0"/>
<evidence type="ECO:0000256" key="1">
    <source>
        <dbReference type="ARBA" id="ARBA00023015"/>
    </source>
</evidence>
<evidence type="ECO:0000256" key="3">
    <source>
        <dbReference type="ARBA" id="ARBA00023163"/>
    </source>
</evidence>
<evidence type="ECO:0000256" key="4">
    <source>
        <dbReference type="SAM" id="MobiDB-lite"/>
    </source>
</evidence>
<dbReference type="Pfam" id="PF12852">
    <property type="entry name" value="Cupin_6"/>
    <property type="match status" value="1"/>
</dbReference>
<accession>A0A4Y3R1H0</accession>
<gene>
    <name evidence="6" type="ORF">SCA03_36600</name>
</gene>
<feature type="compositionally biased region" description="Basic and acidic residues" evidence="4">
    <location>
        <begin position="43"/>
        <end position="54"/>
    </location>
</feature>
<dbReference type="InterPro" id="IPR018060">
    <property type="entry name" value="HTH_AraC"/>
</dbReference>
<comment type="caution">
    <text evidence="6">The sequence shown here is derived from an EMBL/GenBank/DDBJ whole genome shotgun (WGS) entry which is preliminary data.</text>
</comment>
<name>A0A4Y3R1H0_STRCI</name>
<dbReference type="GO" id="GO:0003700">
    <property type="term" value="F:DNA-binding transcription factor activity"/>
    <property type="evidence" value="ECO:0007669"/>
    <property type="project" value="InterPro"/>
</dbReference>
<dbReference type="PROSITE" id="PS00041">
    <property type="entry name" value="HTH_ARAC_FAMILY_1"/>
    <property type="match status" value="1"/>
</dbReference>
<keyword evidence="1" id="KW-0805">Transcription regulation</keyword>
<dbReference type="Proteomes" id="UP000319210">
    <property type="component" value="Unassembled WGS sequence"/>
</dbReference>
<dbReference type="InterPro" id="IPR050204">
    <property type="entry name" value="AraC_XylS_family_regulators"/>
</dbReference>
<dbReference type="SUPFAM" id="SSF46689">
    <property type="entry name" value="Homeodomain-like"/>
    <property type="match status" value="2"/>
</dbReference>
<feature type="region of interest" description="Disordered" evidence="4">
    <location>
        <begin position="1"/>
        <end position="59"/>
    </location>
</feature>
<evidence type="ECO:0000313" key="7">
    <source>
        <dbReference type="Proteomes" id="UP000319210"/>
    </source>
</evidence>
<dbReference type="PROSITE" id="PS01124">
    <property type="entry name" value="HTH_ARAC_FAMILY_2"/>
    <property type="match status" value="1"/>
</dbReference>
<evidence type="ECO:0000313" key="6">
    <source>
        <dbReference type="EMBL" id="GEB51109.1"/>
    </source>
</evidence>
<evidence type="ECO:0000256" key="2">
    <source>
        <dbReference type="ARBA" id="ARBA00023125"/>
    </source>
</evidence>
<dbReference type="InterPro" id="IPR018062">
    <property type="entry name" value="HTH_AraC-typ_CS"/>
</dbReference>